<dbReference type="InterPro" id="IPR007325">
    <property type="entry name" value="KFase/CYL"/>
</dbReference>
<protein>
    <submittedName>
        <fullName evidence="8">Kynurenine formamidase</fullName>
    </submittedName>
</protein>
<evidence type="ECO:0000256" key="6">
    <source>
        <dbReference type="ARBA" id="ARBA00022833"/>
    </source>
</evidence>
<sequence>MMKIHDVSVSIYNGMPVFPGDPPPDIRRVVSMPAGAFNVSLMRTGTHVGTHVDPPVHFIEGGYTVDRIPLDHLYGPACVIELPDVDSVTADCLKGVDADIILLKTKNSALWESGEFRKDYAYLDEGAALLLVEKKIKTIGIDYLSIGRFDGGDAVHKILLGAGITVIEGLDLRKIRPGRYTLACLPLKIKDGDGAPARAFLIEE</sequence>
<dbReference type="Gene3D" id="3.50.30.50">
    <property type="entry name" value="Putative cyclase"/>
    <property type="match status" value="1"/>
</dbReference>
<comment type="subunit">
    <text evidence="3">Homodimer.</text>
</comment>
<dbReference type="GO" id="GO:0019441">
    <property type="term" value="P:L-tryptophan catabolic process to kynurenine"/>
    <property type="evidence" value="ECO:0007669"/>
    <property type="project" value="InterPro"/>
</dbReference>
<comment type="cofactor">
    <cofactor evidence="1">
        <name>Zn(2+)</name>
        <dbReference type="ChEBI" id="CHEBI:29105"/>
    </cofactor>
</comment>
<dbReference type="Proteomes" id="UP000005233">
    <property type="component" value="Chromosome"/>
</dbReference>
<evidence type="ECO:0000256" key="5">
    <source>
        <dbReference type="ARBA" id="ARBA00022801"/>
    </source>
</evidence>
<accession>H8I827</accession>
<proteinExistence type="predicted"/>
<keyword evidence="4" id="KW-0479">Metal-binding</keyword>
<dbReference type="STRING" id="1041930.Mtc_2107"/>
<name>H8I827_METCZ</name>
<keyword evidence="5" id="KW-0378">Hydrolase</keyword>
<keyword evidence="9" id="KW-1185">Reference proteome</keyword>
<evidence type="ECO:0000256" key="2">
    <source>
        <dbReference type="ARBA" id="ARBA00005023"/>
    </source>
</evidence>
<dbReference type="GO" id="GO:0004061">
    <property type="term" value="F:arylformamidase activity"/>
    <property type="evidence" value="ECO:0007669"/>
    <property type="project" value="InterPro"/>
</dbReference>
<organism evidence="8 9">
    <name type="scientific">Methanocella conradii (strain DSM 24694 / JCM 17849 / CGMCC 1.5162 / HZ254)</name>
    <dbReference type="NCBI Taxonomy" id="1041930"/>
    <lineage>
        <taxon>Archaea</taxon>
        <taxon>Methanobacteriati</taxon>
        <taxon>Methanobacteriota</taxon>
        <taxon>Stenosarchaea group</taxon>
        <taxon>Methanomicrobia</taxon>
        <taxon>Methanocellales</taxon>
        <taxon>Methanocellaceae</taxon>
        <taxon>Methanocella</taxon>
    </lineage>
</organism>
<dbReference type="RefSeq" id="WP_014406676.1">
    <property type="nucleotide sequence ID" value="NC_017034.1"/>
</dbReference>
<comment type="pathway">
    <text evidence="2">Amino-acid degradation.</text>
</comment>
<evidence type="ECO:0000313" key="8">
    <source>
        <dbReference type="EMBL" id="AFD00845.1"/>
    </source>
</evidence>
<dbReference type="PANTHER" id="PTHR31118:SF32">
    <property type="entry name" value="KYNURENINE FORMAMIDASE"/>
    <property type="match status" value="1"/>
</dbReference>
<dbReference type="SUPFAM" id="SSF102198">
    <property type="entry name" value="Putative cyclase"/>
    <property type="match status" value="1"/>
</dbReference>
<dbReference type="Pfam" id="PF04199">
    <property type="entry name" value="Cyclase"/>
    <property type="match status" value="1"/>
</dbReference>
<dbReference type="FunFam" id="3.50.30.50:FF:000001">
    <property type="entry name" value="Kynurenine formamidase"/>
    <property type="match status" value="1"/>
</dbReference>
<dbReference type="InterPro" id="IPR037175">
    <property type="entry name" value="KFase_sf"/>
</dbReference>
<evidence type="ECO:0000256" key="1">
    <source>
        <dbReference type="ARBA" id="ARBA00001947"/>
    </source>
</evidence>
<dbReference type="KEGG" id="mez:Mtc_2107"/>
<dbReference type="EMBL" id="CP003243">
    <property type="protein sequence ID" value="AFD00845.1"/>
    <property type="molecule type" value="Genomic_DNA"/>
</dbReference>
<dbReference type="GO" id="GO:0046872">
    <property type="term" value="F:metal ion binding"/>
    <property type="evidence" value="ECO:0007669"/>
    <property type="project" value="UniProtKB-KW"/>
</dbReference>
<dbReference type="AlphaFoldDB" id="H8I827"/>
<dbReference type="HOGENOM" id="CLU_030671_3_1_2"/>
<gene>
    <name evidence="8" type="ordered locus">Mtc_2107</name>
</gene>
<evidence type="ECO:0000313" key="9">
    <source>
        <dbReference type="Proteomes" id="UP000005233"/>
    </source>
</evidence>
<evidence type="ECO:0000256" key="3">
    <source>
        <dbReference type="ARBA" id="ARBA00011738"/>
    </source>
</evidence>
<evidence type="ECO:0000256" key="7">
    <source>
        <dbReference type="ARBA" id="ARBA00023079"/>
    </source>
</evidence>
<dbReference type="eggNOG" id="arCOG02462">
    <property type="taxonomic scope" value="Archaea"/>
</dbReference>
<keyword evidence="7" id="KW-0823">Tryptophan catabolism</keyword>
<evidence type="ECO:0000256" key="4">
    <source>
        <dbReference type="ARBA" id="ARBA00022723"/>
    </source>
</evidence>
<reference evidence="8 9" key="1">
    <citation type="journal article" date="2012" name="J. Bacteriol.">
        <title>Complete genome sequence of a thermophilic methanogen, Methanocella conradii HZ254, isolated from Chinese rice field soil.</title>
        <authorList>
            <person name="Lu Z."/>
            <person name="Lu Y."/>
        </authorList>
    </citation>
    <scope>NUCLEOTIDE SEQUENCE [LARGE SCALE GENOMIC DNA]</scope>
    <source>
        <strain evidence="9">DSM 24694 / JCM 17849 / CGMCC 1.5162 / HZ254</strain>
    </source>
</reference>
<keyword evidence="6" id="KW-0862">Zinc</keyword>
<dbReference type="PANTHER" id="PTHR31118">
    <property type="entry name" value="CYCLASE-LIKE PROTEIN 2"/>
    <property type="match status" value="1"/>
</dbReference>
<dbReference type="GeneID" id="11972264"/>